<dbReference type="Pfam" id="PF00170">
    <property type="entry name" value="bZIP_1"/>
    <property type="match status" value="1"/>
</dbReference>
<keyword evidence="4" id="KW-0010">Activator</keyword>
<keyword evidence="2" id="KW-0805">Transcription regulation</keyword>
<protein>
    <recommendedName>
        <fullName evidence="9">BZIP domain-containing protein</fullName>
    </recommendedName>
</protein>
<dbReference type="InterPro" id="IPR046347">
    <property type="entry name" value="bZIP_sf"/>
</dbReference>
<feature type="region of interest" description="Disordered" evidence="8">
    <location>
        <begin position="330"/>
        <end position="452"/>
    </location>
</feature>
<dbReference type="AlphaFoldDB" id="A0A484B2H9"/>
<evidence type="ECO:0000256" key="7">
    <source>
        <dbReference type="SAM" id="Coils"/>
    </source>
</evidence>
<dbReference type="PROSITE" id="PS50217">
    <property type="entry name" value="BZIP"/>
    <property type="match status" value="1"/>
</dbReference>
<dbReference type="PANTHER" id="PTHR46004">
    <property type="entry name" value="CYCLIC AMP RESPONSE ELEMENT-BINDING PROTEIN A"/>
    <property type="match status" value="1"/>
</dbReference>
<evidence type="ECO:0000256" key="4">
    <source>
        <dbReference type="ARBA" id="ARBA00023159"/>
    </source>
</evidence>
<name>A0A484B2H9_DRONA</name>
<feature type="compositionally biased region" description="Polar residues" evidence="8">
    <location>
        <begin position="392"/>
        <end position="402"/>
    </location>
</feature>
<evidence type="ECO:0000256" key="1">
    <source>
        <dbReference type="ARBA" id="ARBA00004123"/>
    </source>
</evidence>
<feature type="region of interest" description="Disordered" evidence="8">
    <location>
        <begin position="67"/>
        <end position="86"/>
    </location>
</feature>
<proteinExistence type="predicted"/>
<feature type="compositionally biased region" description="Basic residues" evidence="8">
    <location>
        <begin position="171"/>
        <end position="182"/>
    </location>
</feature>
<organism evidence="10 11">
    <name type="scientific">Drosophila navojoa</name>
    <name type="common">Fruit fly</name>
    <dbReference type="NCBI Taxonomy" id="7232"/>
    <lineage>
        <taxon>Eukaryota</taxon>
        <taxon>Metazoa</taxon>
        <taxon>Ecdysozoa</taxon>
        <taxon>Arthropoda</taxon>
        <taxon>Hexapoda</taxon>
        <taxon>Insecta</taxon>
        <taxon>Pterygota</taxon>
        <taxon>Neoptera</taxon>
        <taxon>Endopterygota</taxon>
        <taxon>Diptera</taxon>
        <taxon>Brachycera</taxon>
        <taxon>Muscomorpha</taxon>
        <taxon>Ephydroidea</taxon>
        <taxon>Drosophilidae</taxon>
        <taxon>Drosophila</taxon>
    </lineage>
</organism>
<dbReference type="SUPFAM" id="SSF57959">
    <property type="entry name" value="Leucine zipper domain"/>
    <property type="match status" value="1"/>
</dbReference>
<feature type="domain" description="BZIP" evidence="9">
    <location>
        <begin position="485"/>
        <end position="548"/>
    </location>
</feature>
<evidence type="ECO:0000256" key="8">
    <source>
        <dbReference type="SAM" id="MobiDB-lite"/>
    </source>
</evidence>
<evidence type="ECO:0000256" key="2">
    <source>
        <dbReference type="ARBA" id="ARBA00023015"/>
    </source>
</evidence>
<feature type="compositionally biased region" description="Low complexity" evidence="8">
    <location>
        <begin position="254"/>
        <end position="267"/>
    </location>
</feature>
<accession>A0A484B2H9</accession>
<evidence type="ECO:0000313" key="11">
    <source>
        <dbReference type="Proteomes" id="UP000295192"/>
    </source>
</evidence>
<evidence type="ECO:0000313" key="10">
    <source>
        <dbReference type="EMBL" id="TDG42829.1"/>
    </source>
</evidence>
<evidence type="ECO:0000256" key="6">
    <source>
        <dbReference type="ARBA" id="ARBA00023242"/>
    </source>
</evidence>
<keyword evidence="7" id="KW-0175">Coiled coil</keyword>
<dbReference type="SMART" id="SM00338">
    <property type="entry name" value="BRLZ"/>
    <property type="match status" value="1"/>
</dbReference>
<dbReference type="FunFam" id="1.20.5.170:FF:000054">
    <property type="entry name" value="Cyclic AMP-responsive element-binding protein 3-like 2"/>
    <property type="match status" value="1"/>
</dbReference>
<evidence type="ECO:0000259" key="9">
    <source>
        <dbReference type="PROSITE" id="PS50217"/>
    </source>
</evidence>
<dbReference type="GO" id="GO:0035497">
    <property type="term" value="F:cAMP response element binding"/>
    <property type="evidence" value="ECO:0007669"/>
    <property type="project" value="TreeGrafter"/>
</dbReference>
<gene>
    <name evidence="10" type="ORF">AWZ03_010738</name>
</gene>
<dbReference type="GO" id="GO:0005634">
    <property type="term" value="C:nucleus"/>
    <property type="evidence" value="ECO:0007669"/>
    <property type="project" value="UniProtKB-SubCell"/>
</dbReference>
<feature type="compositionally biased region" description="Low complexity" evidence="8">
    <location>
        <begin position="334"/>
        <end position="356"/>
    </location>
</feature>
<keyword evidence="3" id="KW-0238">DNA-binding</keyword>
<feature type="region of interest" description="Disordered" evidence="8">
    <location>
        <begin position="248"/>
        <end position="267"/>
    </location>
</feature>
<dbReference type="InterPro" id="IPR004827">
    <property type="entry name" value="bZIP"/>
</dbReference>
<keyword evidence="6" id="KW-0539">Nucleus</keyword>
<evidence type="ECO:0000256" key="3">
    <source>
        <dbReference type="ARBA" id="ARBA00023125"/>
    </source>
</evidence>
<keyword evidence="5" id="KW-0804">Transcription</keyword>
<feature type="compositionally biased region" description="Low complexity" evidence="8">
    <location>
        <begin position="153"/>
        <end position="170"/>
    </location>
</feature>
<dbReference type="Gene3D" id="1.20.5.170">
    <property type="match status" value="1"/>
</dbReference>
<dbReference type="PANTHER" id="PTHR46004:SF3">
    <property type="entry name" value="CYCLIC AMP RESPONSE ELEMENT-BINDING PROTEIN A"/>
    <property type="match status" value="1"/>
</dbReference>
<dbReference type="PROSITE" id="PS00036">
    <property type="entry name" value="BZIP_BASIC"/>
    <property type="match status" value="1"/>
</dbReference>
<comment type="caution">
    <text evidence="10">The sequence shown here is derived from an EMBL/GenBank/DDBJ whole genome shotgun (WGS) entry which is preliminary data.</text>
</comment>
<evidence type="ECO:0000256" key="5">
    <source>
        <dbReference type="ARBA" id="ARBA00023163"/>
    </source>
</evidence>
<comment type="subcellular location">
    <subcellularLocation>
        <location evidence="1">Nucleus</location>
    </subcellularLocation>
</comment>
<dbReference type="CDD" id="cd14689">
    <property type="entry name" value="bZIP_CREB3"/>
    <property type="match status" value="1"/>
</dbReference>
<dbReference type="OrthoDB" id="674948at2759"/>
<keyword evidence="11" id="KW-1185">Reference proteome</keyword>
<dbReference type="GO" id="GO:0000981">
    <property type="term" value="F:DNA-binding transcription factor activity, RNA polymerase II-specific"/>
    <property type="evidence" value="ECO:0007669"/>
    <property type="project" value="TreeGrafter"/>
</dbReference>
<reference evidence="10 11" key="1">
    <citation type="journal article" date="2019" name="J. Hered.">
        <title>An Improved Genome Assembly for Drosophila navojoa, the Basal Species in the mojavensis Cluster.</title>
        <authorList>
            <person name="Vanderlinde T."/>
            <person name="Dupim E.G."/>
            <person name="Nazario-Yepiz N.O."/>
            <person name="Carvalho A.B."/>
        </authorList>
    </citation>
    <scope>NUCLEOTIDE SEQUENCE [LARGE SCALE GENOMIC DNA]</scope>
    <source>
        <strain evidence="10">Navoj_Jal97</strain>
        <tissue evidence="10">Whole organism</tissue>
    </source>
</reference>
<feature type="compositionally biased region" description="Polar residues" evidence="8">
    <location>
        <begin position="433"/>
        <end position="451"/>
    </location>
</feature>
<dbReference type="EMBL" id="LSRL02000195">
    <property type="protein sequence ID" value="TDG42829.1"/>
    <property type="molecule type" value="Genomic_DNA"/>
</dbReference>
<dbReference type="Proteomes" id="UP000295192">
    <property type="component" value="Unassembled WGS sequence"/>
</dbReference>
<feature type="coiled-coil region" evidence="7">
    <location>
        <begin position="503"/>
        <end position="551"/>
    </location>
</feature>
<feature type="compositionally biased region" description="Low complexity" evidence="8">
    <location>
        <begin position="403"/>
        <end position="432"/>
    </location>
</feature>
<feature type="region of interest" description="Disordered" evidence="8">
    <location>
        <begin position="153"/>
        <end position="197"/>
    </location>
</feature>
<dbReference type="STRING" id="7232.A0A484B2H9"/>
<dbReference type="OMA" id="MDDECYP"/>
<sequence>MDSFYDGDLKDIWDSDLDPTESLKISSDHDMHDWFYDRDVKDPAVILHDKLISDALLNGTGPIKTEHSYSLNSDGDSLPDSPKSLQAKIDDMDDECYSGNGRITIDPKCLTLHPPARNSRSSAMLSSTSGAIASASSALSTAITELAAASTARATELNHQQQQQQQQQQLHQHHQQQQHQHQHGQSSSSGSGSNGMHVTLEHFQLPQHLADMYDDNDCSSSVSSAREGSISPDICSDIEIDEAIIKDEPMSPDSSCPASPNSQNSSAQQLSINLANLQTELLFDQKHGGLLLAASSQSLIKSQQQQQQQQQLLLGQSSQSLMLPKIAIKSEKQSNASSSSSSNSNSNSNSSSSSSSGKSHAYGIPLTPPSSLPSDDSEGNLSPEHLFAPLSPNASTATASEVAQTSSARRTSAAMTRAASNSSNGGATSNATPSTRQPIHTPLISSQPKGSTGTLLLTEEEKRTLLAEGYPIPQKLPLTKAEEKSLKKIRRKIKNKISAQESRRKKKEYMDQLERRVEILVTENHDYKKRLESLEETNANLLSQLHKLQALVSKHNVKKS</sequence>
<feature type="region of interest" description="Disordered" evidence="8">
    <location>
        <begin position="212"/>
        <end position="233"/>
    </location>
</feature>